<dbReference type="RefSeq" id="XP_007370928.1">
    <property type="nucleotide sequence ID" value="XM_007370866.1"/>
</dbReference>
<evidence type="ECO:0000256" key="9">
    <source>
        <dbReference type="ARBA" id="ARBA00022908"/>
    </source>
</evidence>
<comment type="catalytic activity">
    <reaction evidence="13">
        <text>DNA(n) + a 2'-deoxyribonucleoside 5'-triphosphate = DNA(n+1) + diphosphate</text>
        <dbReference type="Rhea" id="RHEA:22508"/>
        <dbReference type="Rhea" id="RHEA-COMP:17339"/>
        <dbReference type="Rhea" id="RHEA-COMP:17340"/>
        <dbReference type="ChEBI" id="CHEBI:33019"/>
        <dbReference type="ChEBI" id="CHEBI:61560"/>
        <dbReference type="ChEBI" id="CHEBI:173112"/>
        <dbReference type="EC" id="2.7.7.49"/>
    </reaction>
</comment>
<evidence type="ECO:0000256" key="10">
    <source>
        <dbReference type="ARBA" id="ARBA00022918"/>
    </source>
</evidence>
<evidence type="ECO:0000256" key="2">
    <source>
        <dbReference type="ARBA" id="ARBA00022695"/>
    </source>
</evidence>
<evidence type="ECO:0000256" key="7">
    <source>
        <dbReference type="ARBA" id="ARBA00022842"/>
    </source>
</evidence>
<protein>
    <submittedName>
        <fullName evidence="16">Rve-domain-containing protein</fullName>
    </submittedName>
</protein>
<dbReference type="KEGG" id="dsq:DICSQDRAFT_71716"/>
<dbReference type="EMBL" id="JH719475">
    <property type="protein sequence ID" value="EJF56314.1"/>
    <property type="molecule type" value="Genomic_DNA"/>
</dbReference>
<dbReference type="GO" id="GO:0003964">
    <property type="term" value="F:RNA-directed DNA polymerase activity"/>
    <property type="evidence" value="ECO:0007669"/>
    <property type="project" value="UniProtKB-KW"/>
</dbReference>
<dbReference type="SUPFAM" id="SSF53098">
    <property type="entry name" value="Ribonuclease H-like"/>
    <property type="match status" value="1"/>
</dbReference>
<evidence type="ECO:0000313" key="16">
    <source>
        <dbReference type="EMBL" id="EJF56314.1"/>
    </source>
</evidence>
<sequence length="355" mass="40862">MFDACGYVIGSDCYLSHDYVAHCKPCPGANPFWCLTTYKLISLGALLKDGLEARASTAEISFYQNDRLIVAFKPRFENDTIYVTHTQPRSARYAVAASNAVDYETLHCCFAHPSRDVLKHARKRTEKCPLVEFSLHDSICRGCAEGKMPSQPHPLDIRRATRPFELIHSDLKDFPVPSYHKYKHRILYFDDYTSHVWTIGLRTKAAALQVTRQWLAYVENQFNAKVQKWKSDSAGELKSTAFTDMLKDRGIERIPSAPNIHEQNGRAEQIIRTIMEKGEAMRHDACIPQSWWEFSFEHAAHVYNRTPMQRLNWRTPYEVLHGSKPDISHLRVFGRGAYVFLPRGFARTSYRPSQS</sequence>
<evidence type="ECO:0000256" key="13">
    <source>
        <dbReference type="ARBA" id="ARBA00048173"/>
    </source>
</evidence>
<keyword evidence="12" id="KW-0233">DNA recombination</keyword>
<dbReference type="InterPro" id="IPR039537">
    <property type="entry name" value="Retrotran_Ty1/copia-like"/>
</dbReference>
<dbReference type="OMA" id="WHERFSH"/>
<evidence type="ECO:0000256" key="1">
    <source>
        <dbReference type="ARBA" id="ARBA00022578"/>
    </source>
</evidence>
<dbReference type="AlphaFoldDB" id="R7SJJ1"/>
<keyword evidence="5" id="KW-0255">Endonuclease</keyword>
<dbReference type="GO" id="GO:0006310">
    <property type="term" value="P:DNA recombination"/>
    <property type="evidence" value="ECO:0007669"/>
    <property type="project" value="UniProtKB-KW"/>
</dbReference>
<proteinExistence type="predicted"/>
<keyword evidence="11" id="KW-0808">Transferase</keyword>
<keyword evidence="8" id="KW-0694">RNA-binding</keyword>
<dbReference type="Proteomes" id="UP000053319">
    <property type="component" value="Unassembled WGS sequence"/>
</dbReference>
<keyword evidence="7" id="KW-0460">Magnesium</keyword>
<keyword evidence="1" id="KW-0815">Transposition</keyword>
<dbReference type="InterPro" id="IPR001584">
    <property type="entry name" value="Integrase_cat-core"/>
</dbReference>
<dbReference type="GO" id="GO:0046872">
    <property type="term" value="F:metal ion binding"/>
    <property type="evidence" value="ECO:0007669"/>
    <property type="project" value="UniProtKB-KW"/>
</dbReference>
<dbReference type="GO" id="GO:0032196">
    <property type="term" value="P:transposition"/>
    <property type="evidence" value="ECO:0007669"/>
    <property type="project" value="UniProtKB-KW"/>
</dbReference>
<dbReference type="GO" id="GO:0016787">
    <property type="term" value="F:hydrolase activity"/>
    <property type="evidence" value="ECO:0007669"/>
    <property type="project" value="UniProtKB-KW"/>
</dbReference>
<name>R7SJJ1_DICSQ</name>
<dbReference type="Gene3D" id="3.30.420.10">
    <property type="entry name" value="Ribonuclease H-like superfamily/Ribonuclease H"/>
    <property type="match status" value="1"/>
</dbReference>
<dbReference type="GO" id="GO:0003723">
    <property type="term" value="F:RNA binding"/>
    <property type="evidence" value="ECO:0007669"/>
    <property type="project" value="UniProtKB-KW"/>
</dbReference>
<keyword evidence="2" id="KW-0548">Nucleotidyltransferase</keyword>
<dbReference type="Pfam" id="PF00665">
    <property type="entry name" value="rve"/>
    <property type="match status" value="1"/>
</dbReference>
<keyword evidence="6" id="KW-0378">Hydrolase</keyword>
<accession>R7SJJ1</accession>
<keyword evidence="9" id="KW-0229">DNA integration</keyword>
<dbReference type="GeneID" id="18843810"/>
<dbReference type="PANTHER" id="PTHR42648">
    <property type="entry name" value="TRANSPOSASE, PUTATIVE-RELATED"/>
    <property type="match status" value="1"/>
</dbReference>
<comment type="catalytic activity">
    <reaction evidence="14">
        <text>DNA(n) + a 2'-deoxyribonucleoside 5'-triphosphate = DNA(n+1) + diphosphate</text>
        <dbReference type="Rhea" id="RHEA:22508"/>
        <dbReference type="Rhea" id="RHEA-COMP:17339"/>
        <dbReference type="Rhea" id="RHEA-COMP:17340"/>
        <dbReference type="ChEBI" id="CHEBI:33019"/>
        <dbReference type="ChEBI" id="CHEBI:61560"/>
        <dbReference type="ChEBI" id="CHEBI:173112"/>
        <dbReference type="EC" id="2.7.7.7"/>
    </reaction>
</comment>
<evidence type="ECO:0000313" key="17">
    <source>
        <dbReference type="Proteomes" id="UP000053319"/>
    </source>
</evidence>
<dbReference type="GO" id="GO:0015074">
    <property type="term" value="P:DNA integration"/>
    <property type="evidence" value="ECO:0007669"/>
    <property type="project" value="UniProtKB-KW"/>
</dbReference>
<evidence type="ECO:0000256" key="5">
    <source>
        <dbReference type="ARBA" id="ARBA00022759"/>
    </source>
</evidence>
<dbReference type="GO" id="GO:0004519">
    <property type="term" value="F:endonuclease activity"/>
    <property type="evidence" value="ECO:0007669"/>
    <property type="project" value="UniProtKB-KW"/>
</dbReference>
<keyword evidence="11" id="KW-0239">DNA-directed DNA polymerase</keyword>
<gene>
    <name evidence="16" type="ORF">DICSQDRAFT_71716</name>
</gene>
<evidence type="ECO:0000256" key="12">
    <source>
        <dbReference type="ARBA" id="ARBA00023172"/>
    </source>
</evidence>
<evidence type="ECO:0000259" key="15">
    <source>
        <dbReference type="PROSITE" id="PS50994"/>
    </source>
</evidence>
<dbReference type="GO" id="GO:0005634">
    <property type="term" value="C:nucleus"/>
    <property type="evidence" value="ECO:0007669"/>
    <property type="project" value="UniProtKB-ARBA"/>
</dbReference>
<reference evidence="16 17" key="1">
    <citation type="journal article" date="2012" name="Science">
        <title>The Paleozoic origin of enzymatic lignin decomposition reconstructed from 31 fungal genomes.</title>
        <authorList>
            <person name="Floudas D."/>
            <person name="Binder M."/>
            <person name="Riley R."/>
            <person name="Barry K."/>
            <person name="Blanchette R.A."/>
            <person name="Henrissat B."/>
            <person name="Martinez A.T."/>
            <person name="Otillar R."/>
            <person name="Spatafora J.W."/>
            <person name="Yadav J.S."/>
            <person name="Aerts A."/>
            <person name="Benoit I."/>
            <person name="Boyd A."/>
            <person name="Carlson A."/>
            <person name="Copeland A."/>
            <person name="Coutinho P.M."/>
            <person name="de Vries R.P."/>
            <person name="Ferreira P."/>
            <person name="Findley K."/>
            <person name="Foster B."/>
            <person name="Gaskell J."/>
            <person name="Glotzer D."/>
            <person name="Gorecki P."/>
            <person name="Heitman J."/>
            <person name="Hesse C."/>
            <person name="Hori C."/>
            <person name="Igarashi K."/>
            <person name="Jurgens J.A."/>
            <person name="Kallen N."/>
            <person name="Kersten P."/>
            <person name="Kohler A."/>
            <person name="Kuees U."/>
            <person name="Kumar T.K.A."/>
            <person name="Kuo A."/>
            <person name="LaButti K."/>
            <person name="Larrondo L.F."/>
            <person name="Lindquist E."/>
            <person name="Ling A."/>
            <person name="Lombard V."/>
            <person name="Lucas S."/>
            <person name="Lundell T."/>
            <person name="Martin R."/>
            <person name="McLaughlin D.J."/>
            <person name="Morgenstern I."/>
            <person name="Morin E."/>
            <person name="Murat C."/>
            <person name="Nagy L.G."/>
            <person name="Nolan M."/>
            <person name="Ohm R.A."/>
            <person name="Patyshakuliyeva A."/>
            <person name="Rokas A."/>
            <person name="Ruiz-Duenas F.J."/>
            <person name="Sabat G."/>
            <person name="Salamov A."/>
            <person name="Samejima M."/>
            <person name="Schmutz J."/>
            <person name="Slot J.C."/>
            <person name="St John F."/>
            <person name="Stenlid J."/>
            <person name="Sun H."/>
            <person name="Sun S."/>
            <person name="Syed K."/>
            <person name="Tsang A."/>
            <person name="Wiebenga A."/>
            <person name="Young D."/>
            <person name="Pisabarro A."/>
            <person name="Eastwood D.C."/>
            <person name="Martin F."/>
            <person name="Cullen D."/>
            <person name="Grigoriev I.V."/>
            <person name="Hibbett D.S."/>
        </authorList>
    </citation>
    <scope>NUCLEOTIDE SEQUENCE [LARGE SCALE GENOMIC DNA]</scope>
    <source>
        <strain evidence="16 17">LYAD-421 SS1</strain>
    </source>
</reference>
<dbReference type="InterPro" id="IPR036397">
    <property type="entry name" value="RNaseH_sf"/>
</dbReference>
<dbReference type="InterPro" id="IPR012337">
    <property type="entry name" value="RNaseH-like_sf"/>
</dbReference>
<evidence type="ECO:0000256" key="6">
    <source>
        <dbReference type="ARBA" id="ARBA00022801"/>
    </source>
</evidence>
<feature type="domain" description="Integrase catalytic" evidence="15">
    <location>
        <begin position="159"/>
        <end position="324"/>
    </location>
</feature>
<evidence type="ECO:0000256" key="3">
    <source>
        <dbReference type="ARBA" id="ARBA00022722"/>
    </source>
</evidence>
<organism evidence="16 17">
    <name type="scientific">Dichomitus squalens (strain LYAD-421)</name>
    <name type="common">Western red white-rot fungus</name>
    <dbReference type="NCBI Taxonomy" id="732165"/>
    <lineage>
        <taxon>Eukaryota</taxon>
        <taxon>Fungi</taxon>
        <taxon>Dikarya</taxon>
        <taxon>Basidiomycota</taxon>
        <taxon>Agaricomycotina</taxon>
        <taxon>Agaricomycetes</taxon>
        <taxon>Polyporales</taxon>
        <taxon>Polyporaceae</taxon>
        <taxon>Dichomitus</taxon>
    </lineage>
</organism>
<evidence type="ECO:0000256" key="4">
    <source>
        <dbReference type="ARBA" id="ARBA00022723"/>
    </source>
</evidence>
<evidence type="ECO:0000256" key="11">
    <source>
        <dbReference type="ARBA" id="ARBA00022932"/>
    </source>
</evidence>
<dbReference type="HOGENOM" id="CLU_780798_0_0_1"/>
<keyword evidence="10" id="KW-0695">RNA-directed DNA polymerase</keyword>
<dbReference type="PROSITE" id="PS50994">
    <property type="entry name" value="INTEGRASE"/>
    <property type="match status" value="1"/>
</dbReference>
<dbReference type="PANTHER" id="PTHR42648:SF11">
    <property type="entry name" value="TRANSPOSON TY4-P GAG-POL POLYPROTEIN"/>
    <property type="match status" value="1"/>
</dbReference>
<keyword evidence="3" id="KW-0540">Nuclease</keyword>
<evidence type="ECO:0000256" key="8">
    <source>
        <dbReference type="ARBA" id="ARBA00022884"/>
    </source>
</evidence>
<keyword evidence="4" id="KW-0479">Metal-binding</keyword>
<evidence type="ECO:0000256" key="14">
    <source>
        <dbReference type="ARBA" id="ARBA00049244"/>
    </source>
</evidence>
<dbReference type="GO" id="GO:0003887">
    <property type="term" value="F:DNA-directed DNA polymerase activity"/>
    <property type="evidence" value="ECO:0007669"/>
    <property type="project" value="UniProtKB-KW"/>
</dbReference>